<comment type="caution">
    <text evidence="3">The sequence shown here is derived from an EMBL/GenBank/DDBJ whole genome shotgun (WGS) entry which is preliminary data.</text>
</comment>
<feature type="transmembrane region" description="Helical" evidence="1">
    <location>
        <begin position="197"/>
        <end position="218"/>
    </location>
</feature>
<dbReference type="Pfam" id="PF00884">
    <property type="entry name" value="Sulfatase"/>
    <property type="match status" value="1"/>
</dbReference>
<feature type="transmembrane region" description="Helical" evidence="1">
    <location>
        <begin position="238"/>
        <end position="258"/>
    </location>
</feature>
<feature type="transmembrane region" description="Helical" evidence="1">
    <location>
        <begin position="50"/>
        <end position="73"/>
    </location>
</feature>
<dbReference type="Gene3D" id="3.40.720.10">
    <property type="entry name" value="Alkaline Phosphatase, subunit A"/>
    <property type="match status" value="1"/>
</dbReference>
<evidence type="ECO:0000313" key="4">
    <source>
        <dbReference type="Proteomes" id="UP000183687"/>
    </source>
</evidence>
<organism evidence="3 4">
    <name type="scientific">Atopobium minutum</name>
    <dbReference type="NCBI Taxonomy" id="1381"/>
    <lineage>
        <taxon>Bacteria</taxon>
        <taxon>Bacillati</taxon>
        <taxon>Actinomycetota</taxon>
        <taxon>Coriobacteriia</taxon>
        <taxon>Coriobacteriales</taxon>
        <taxon>Atopobiaceae</taxon>
        <taxon>Atopobium</taxon>
    </lineage>
</organism>
<dbReference type="EMBL" id="FNSH01000001">
    <property type="protein sequence ID" value="SEB94999.1"/>
    <property type="molecule type" value="Genomic_DNA"/>
</dbReference>
<accession>A0AB38A7R4</accession>
<gene>
    <name evidence="3" type="ORF">SAMN04489746_1332</name>
</gene>
<proteinExistence type="predicted"/>
<evidence type="ECO:0000259" key="2">
    <source>
        <dbReference type="Pfam" id="PF00884"/>
    </source>
</evidence>
<dbReference type="InterPro" id="IPR000917">
    <property type="entry name" value="Sulfatase_N"/>
</dbReference>
<feature type="transmembrane region" description="Helical" evidence="1">
    <location>
        <begin position="134"/>
        <end position="151"/>
    </location>
</feature>
<reference evidence="3 4" key="1">
    <citation type="submission" date="2016-10" db="EMBL/GenBank/DDBJ databases">
        <authorList>
            <person name="Varghese N."/>
            <person name="Submissions S."/>
        </authorList>
    </citation>
    <scope>NUCLEOTIDE SEQUENCE [LARGE SCALE GENOMIC DNA]</scope>
    <source>
        <strain evidence="3 4">DSM 20586</strain>
    </source>
</reference>
<protein>
    <submittedName>
        <fullName evidence="3">Sulfatase</fullName>
    </submittedName>
</protein>
<feature type="transmembrane region" description="Helical" evidence="1">
    <location>
        <begin position="270"/>
        <end position="291"/>
    </location>
</feature>
<evidence type="ECO:0000256" key="1">
    <source>
        <dbReference type="SAM" id="Phobius"/>
    </source>
</evidence>
<dbReference type="Proteomes" id="UP000183687">
    <property type="component" value="Unassembled WGS sequence"/>
</dbReference>
<evidence type="ECO:0000313" key="3">
    <source>
        <dbReference type="EMBL" id="SEB94999.1"/>
    </source>
</evidence>
<dbReference type="SUPFAM" id="SSF53649">
    <property type="entry name" value="Alkaline phosphatase-like"/>
    <property type="match status" value="1"/>
</dbReference>
<name>A0AB38A7R4_9ACTN</name>
<keyword evidence="1" id="KW-1133">Transmembrane helix</keyword>
<dbReference type="InterPro" id="IPR017850">
    <property type="entry name" value="Alkaline_phosphatase_core_sf"/>
</dbReference>
<feature type="domain" description="Sulfatase N-terminal" evidence="2">
    <location>
        <begin position="314"/>
        <end position="572"/>
    </location>
</feature>
<keyword evidence="1" id="KW-0812">Transmembrane</keyword>
<dbReference type="AlphaFoldDB" id="A0AB38A7R4"/>
<feature type="transmembrane region" description="Helical" evidence="1">
    <location>
        <begin position="171"/>
        <end position="190"/>
    </location>
</feature>
<keyword evidence="1" id="KW-0472">Membrane</keyword>
<sequence>MNVKQDIATVHDVVARVALLAYDAVFVLSLFLVWTLAIPTPAQAYVDPSVMTYTIQALAGVAVALSAVIGVMWRRLRRHAIRLLKIDDKREKEAEVHYYADGVVPAAAQIEAANVAANLSQTSKQPRMSWIKRLLLALIPSFACSLSLLFFSPLEMIVGAESQLAFKTASVWGIMFLIALGCGLVLALMLSVFWGKGYAALLTLVSACTFGMFLQSLLLNTGLPEATGIAVLWGSFRFQMLINAVIWALIIAAFFVVAHKFKNLSSVLQLALCVVLVLVQTVSLVAGVVAANSNNDSGRVRMTEEGLFTVSKKKNTIVFILDTFDTEDMLCLQSEQKNTLAAFDGFTFYNNSSGKMIPTRYAIPYLLSGVQPTKDETFSNWCRTMYDRSSFLSDIKNAGYSIGVYSDDGSVHFPEKLADKTVNIHKIEGADINPKGAIKVLTKCGIYKSAPWMIKPFFWFYQDELNENIVDQSRVDPANVPYVEKDGAFHEKLVERKLSASDEGQNGAFRFIHLLGTHAPYVLNDKGFQTGKSDIDAQARGSLKIVADYIQQLKDLGVYDNTTIIVTADHGRFDFTASWCKDFNPKALASAGLTNGGKDIGRTTCPIWLVKPAQSAQEDALPCKTSDVPTGHEDYAATVIDSVGGDYSKYGTPTWMVGPEPRVRTYFETIHNASDKVDIEIQEYEIRGDANNFDNWKKTGQIWSLL</sequence>
<dbReference type="RefSeq" id="WP_002564002.1">
    <property type="nucleotide sequence ID" value="NZ_CALJSN010000010.1"/>
</dbReference>
<feature type="transmembrane region" description="Helical" evidence="1">
    <location>
        <begin position="20"/>
        <end position="38"/>
    </location>
</feature>